<protein>
    <submittedName>
        <fullName evidence="1">Uncharacterized protein</fullName>
    </submittedName>
</protein>
<dbReference type="RefSeq" id="WP_242543254.1">
    <property type="nucleotide sequence ID" value="NZ_CP147250.1"/>
</dbReference>
<name>A0ABZ2STG9_9ENTE</name>
<organism evidence="1 2">
    <name type="scientific">Candidatus Enterococcus mangumiae</name>
    <dbReference type="NCBI Taxonomy" id="2230878"/>
    <lineage>
        <taxon>Bacteria</taxon>
        <taxon>Bacillati</taxon>
        <taxon>Bacillota</taxon>
        <taxon>Bacilli</taxon>
        <taxon>Lactobacillales</taxon>
        <taxon>Enterococcaceae</taxon>
        <taxon>Enterococcus</taxon>
    </lineage>
</organism>
<dbReference type="EMBL" id="CP147250">
    <property type="protein sequence ID" value="WYJ79050.1"/>
    <property type="molecule type" value="Genomic_DNA"/>
</dbReference>
<keyword evidence="2" id="KW-1185">Reference proteome</keyword>
<gene>
    <name evidence="1" type="ORF">DOK79_000557</name>
</gene>
<proteinExistence type="predicted"/>
<dbReference type="Proteomes" id="UP000664360">
    <property type="component" value="Chromosome"/>
</dbReference>
<reference evidence="1 2" key="2">
    <citation type="submission" date="2024-03" db="EMBL/GenBank/DDBJ databases">
        <title>The Genome Sequence of Enterococcus sp. DIV1094.</title>
        <authorList>
            <consortium name="The Broad Institute Genomics Platform"/>
            <consortium name="The Broad Institute Microbial Omics Core"/>
            <consortium name="The Broad Institute Genomic Center for Infectious Diseases"/>
            <person name="Earl A."/>
            <person name="Manson A."/>
            <person name="Gilmore M."/>
            <person name="Schwartman J."/>
            <person name="Shea T."/>
            <person name="Abouelleil A."/>
            <person name="Cao P."/>
            <person name="Chapman S."/>
            <person name="Cusick C."/>
            <person name="Young S."/>
            <person name="Neafsey D."/>
            <person name="Nusbaum C."/>
            <person name="Birren B."/>
        </authorList>
    </citation>
    <scope>NUCLEOTIDE SEQUENCE [LARGE SCALE GENOMIC DNA]</scope>
    <source>
        <strain evidence="1 2">DIV1094</strain>
    </source>
</reference>
<reference evidence="1 2" key="1">
    <citation type="submission" date="2021-03" db="EMBL/GenBank/DDBJ databases">
        <authorList>
            <person name="Gilmore M.S."/>
            <person name="Schwartzman J."/>
            <person name="Van Tyne D."/>
            <person name="Martin M."/>
            <person name="Earl A.M."/>
            <person name="Manson A.L."/>
            <person name="Straub T."/>
            <person name="Salamzade R."/>
            <person name="Saavedra J."/>
            <person name="Lebreton F."/>
            <person name="Prichula J."/>
            <person name="Schaufler K."/>
            <person name="Gaca A."/>
            <person name="Sgardioli B."/>
            <person name="Wagenaar J."/>
            <person name="Strong T."/>
        </authorList>
    </citation>
    <scope>NUCLEOTIDE SEQUENCE [LARGE SCALE GENOMIC DNA]</scope>
    <source>
        <strain evidence="1 2">DIV1094</strain>
    </source>
</reference>
<accession>A0ABZ2STG9</accession>
<evidence type="ECO:0000313" key="1">
    <source>
        <dbReference type="EMBL" id="WYJ79050.1"/>
    </source>
</evidence>
<evidence type="ECO:0000313" key="2">
    <source>
        <dbReference type="Proteomes" id="UP000664360"/>
    </source>
</evidence>
<sequence length="163" mass="18613">MDKKEEYLKKFQRQQDLNEFGFNEEIAEIGKDIVDLLKNRDLTYEEAYASLQFAYNDLKYKSNFISISEEDGESLISKNEKPTNEKKGIEDVLKGVDGNFVFGGIEYDPATGEGALKNMESKEKVEITVKSQVDTFEKTKELLADLEVPNEKYDIVATVTVYP</sequence>